<organism evidence="2 3">
    <name type="scientific">Shewanella corallii</name>
    <dbReference type="NCBI Taxonomy" id="560080"/>
    <lineage>
        <taxon>Bacteria</taxon>
        <taxon>Pseudomonadati</taxon>
        <taxon>Pseudomonadota</taxon>
        <taxon>Gammaproteobacteria</taxon>
        <taxon>Alteromonadales</taxon>
        <taxon>Shewanellaceae</taxon>
        <taxon>Shewanella</taxon>
    </lineage>
</organism>
<feature type="signal peptide" evidence="1">
    <location>
        <begin position="1"/>
        <end position="25"/>
    </location>
</feature>
<keyword evidence="1" id="KW-0732">Signal</keyword>
<evidence type="ECO:0000256" key="1">
    <source>
        <dbReference type="SAM" id="SignalP"/>
    </source>
</evidence>
<keyword evidence="3" id="KW-1185">Reference proteome</keyword>
<evidence type="ECO:0000313" key="3">
    <source>
        <dbReference type="Proteomes" id="UP001202831"/>
    </source>
</evidence>
<proteinExistence type="predicted"/>
<dbReference type="Pfam" id="PF11659">
    <property type="entry name" value="DUF3261"/>
    <property type="match status" value="1"/>
</dbReference>
<dbReference type="Proteomes" id="UP001202831">
    <property type="component" value="Unassembled WGS sequence"/>
</dbReference>
<feature type="chain" id="PRO_5045995442" evidence="1">
    <location>
        <begin position="26"/>
        <end position="208"/>
    </location>
</feature>
<name>A0ABT0ND83_9GAMM</name>
<protein>
    <submittedName>
        <fullName evidence="2">DUF3261 domain-containing protein</fullName>
    </submittedName>
</protein>
<comment type="caution">
    <text evidence="2">The sequence shown here is derived from an EMBL/GenBank/DDBJ whole genome shotgun (WGS) entry which is preliminary data.</text>
</comment>
<evidence type="ECO:0000313" key="2">
    <source>
        <dbReference type="EMBL" id="MCL2916434.1"/>
    </source>
</evidence>
<sequence length="208" mass="22722">MLNFAAFCKSLLLLALLWLSGCSLSPKPSDDGNKVRLAADTFVALPSPASYGGTLTASQLITVSWQQDGKQQSRTLPVQLEVTPEKLALAGFSSWGSRILSLTYEKGQITTAVMPGLGTTLPEPEQVALNLMLTLWPLKAWETELASVNWRLVQHGLTRELLDSNGQPQIEIEYSRTEKLAGPIVFRDKQLGLQITIKTLSQGKDNDA</sequence>
<accession>A0ABT0ND83</accession>
<gene>
    <name evidence="2" type="ORF">L2725_22110</name>
</gene>
<dbReference type="InterPro" id="IPR021675">
    <property type="entry name" value="DUF3261"/>
</dbReference>
<dbReference type="RefSeq" id="WP_249250960.1">
    <property type="nucleotide sequence ID" value="NZ_JAKIKT010000015.1"/>
</dbReference>
<dbReference type="EMBL" id="JAKIKT010000015">
    <property type="protein sequence ID" value="MCL2916434.1"/>
    <property type="molecule type" value="Genomic_DNA"/>
</dbReference>
<reference evidence="2 3" key="1">
    <citation type="submission" date="2022-01" db="EMBL/GenBank/DDBJ databases">
        <title>Whole genome-based taxonomy of the Shewanellaceae.</title>
        <authorList>
            <person name="Martin-Rodriguez A.J."/>
        </authorList>
    </citation>
    <scope>NUCLEOTIDE SEQUENCE [LARGE SCALE GENOMIC DNA]</scope>
    <source>
        <strain evidence="2 3">DSM 21332</strain>
    </source>
</reference>